<sequence>MAGPARADDAPATPAPDAAVAPVQAPLPAAPVPAPTAAPATPVAPVQAPPPAVPATAGAPASAPASTAQAPAEPPVSDATRAERLMASQTGLLRFTAPGFHRGLVRHIVLFRFLPTITDAQRAEVVSRFMALARTSRREDGSPVVVSIETGAQISGEGVDEGLQQAFVVTFRSEGDRNYYVGRPVVTDPAYFDPAHEAFKKFAAPYIVTTVVFDYAVASAHPPRKAPVRTGQAAQIPQQQG</sequence>
<protein>
    <submittedName>
        <fullName evidence="3">Dabb family protein</fullName>
    </submittedName>
</protein>
<dbReference type="PROSITE" id="PS51502">
    <property type="entry name" value="S_R_A_B_BARREL"/>
    <property type="match status" value="1"/>
</dbReference>
<dbReference type="InterPro" id="IPR013097">
    <property type="entry name" value="Dabb"/>
</dbReference>
<evidence type="ECO:0000313" key="4">
    <source>
        <dbReference type="Proteomes" id="UP000623090"/>
    </source>
</evidence>
<evidence type="ECO:0000259" key="2">
    <source>
        <dbReference type="PROSITE" id="PS51502"/>
    </source>
</evidence>
<evidence type="ECO:0000313" key="3">
    <source>
        <dbReference type="EMBL" id="NPC66528.1"/>
    </source>
</evidence>
<comment type="caution">
    <text evidence="3">The sequence shown here is derived from an EMBL/GenBank/DDBJ whole genome shotgun (WGS) entry which is preliminary data.</text>
</comment>
<proteinExistence type="predicted"/>
<keyword evidence="4" id="KW-1185">Reference proteome</keyword>
<dbReference type="Proteomes" id="UP000623090">
    <property type="component" value="Unassembled WGS sequence"/>
</dbReference>
<reference evidence="3 4" key="1">
    <citation type="journal article" date="2020" name="Microorganisms">
        <title>Description of Komagataeibacter melaceti sp. nov. and Komagataeibacter melomenusus sp. nov. Isolated from Apple Cider Vinegar.</title>
        <authorList>
            <person name="Maric L."/>
            <person name="Cleenwerck I."/>
            <person name="Accetto T."/>
            <person name="Vandamme P."/>
            <person name="Trcek J."/>
        </authorList>
    </citation>
    <scope>NUCLEOTIDE SEQUENCE [LARGE SCALE GENOMIC DNA]</scope>
    <source>
        <strain evidence="3 4">AV436</strain>
    </source>
</reference>
<evidence type="ECO:0000256" key="1">
    <source>
        <dbReference type="SAM" id="MobiDB-lite"/>
    </source>
</evidence>
<accession>A0ABX2ADX4</accession>
<gene>
    <name evidence="3" type="ORF">HNW77_09005</name>
</gene>
<dbReference type="SUPFAM" id="SSF54909">
    <property type="entry name" value="Dimeric alpha+beta barrel"/>
    <property type="match status" value="1"/>
</dbReference>
<dbReference type="Gene3D" id="3.30.70.100">
    <property type="match status" value="1"/>
</dbReference>
<dbReference type="Pfam" id="PF07876">
    <property type="entry name" value="Dabb"/>
    <property type="match status" value="1"/>
</dbReference>
<feature type="compositionally biased region" description="Low complexity" evidence="1">
    <location>
        <begin position="1"/>
        <end position="27"/>
    </location>
</feature>
<feature type="compositionally biased region" description="Low complexity" evidence="1">
    <location>
        <begin position="54"/>
        <end position="71"/>
    </location>
</feature>
<organism evidence="3 4">
    <name type="scientific">Komagataeibacter melomenusus</name>
    <dbReference type="NCBI Taxonomy" id="2766578"/>
    <lineage>
        <taxon>Bacteria</taxon>
        <taxon>Pseudomonadati</taxon>
        <taxon>Pseudomonadota</taxon>
        <taxon>Alphaproteobacteria</taxon>
        <taxon>Acetobacterales</taxon>
        <taxon>Acetobacteraceae</taxon>
        <taxon>Komagataeibacter</taxon>
    </lineage>
</organism>
<dbReference type="EMBL" id="JABJWC010000019">
    <property type="protein sequence ID" value="NPC66528.1"/>
    <property type="molecule type" value="Genomic_DNA"/>
</dbReference>
<name>A0ABX2ADX4_9PROT</name>
<feature type="region of interest" description="Disordered" evidence="1">
    <location>
        <begin position="1"/>
        <end position="76"/>
    </location>
</feature>
<dbReference type="InterPro" id="IPR011008">
    <property type="entry name" value="Dimeric_a/b-barrel"/>
</dbReference>
<feature type="domain" description="Stress-response A/B barrel" evidence="2">
    <location>
        <begin position="105"/>
        <end position="215"/>
    </location>
</feature>
<dbReference type="SMART" id="SM00886">
    <property type="entry name" value="Dabb"/>
    <property type="match status" value="1"/>
</dbReference>
<feature type="compositionally biased region" description="Low complexity" evidence="1">
    <location>
        <begin position="37"/>
        <end position="46"/>
    </location>
</feature>